<feature type="region of interest" description="Disordered" evidence="1">
    <location>
        <begin position="69"/>
        <end position="89"/>
    </location>
</feature>
<keyword evidence="2" id="KW-0812">Transmembrane</keyword>
<evidence type="ECO:0000256" key="2">
    <source>
        <dbReference type="SAM" id="Phobius"/>
    </source>
</evidence>
<name>A0A6C0EHD0_9ZZZZ</name>
<dbReference type="EMBL" id="MN739801">
    <property type="protein sequence ID" value="QHT26735.1"/>
    <property type="molecule type" value="Genomic_DNA"/>
</dbReference>
<protein>
    <submittedName>
        <fullName evidence="3">Uncharacterized protein</fullName>
    </submittedName>
</protein>
<evidence type="ECO:0000256" key="1">
    <source>
        <dbReference type="SAM" id="MobiDB-lite"/>
    </source>
</evidence>
<feature type="transmembrane region" description="Helical" evidence="2">
    <location>
        <begin position="152"/>
        <end position="170"/>
    </location>
</feature>
<sequence>MLQYCSIIDAWGENKITTNYKDYMIDINNNIEKFDNNLKNSPNLLNNDSSPEFFEMRTVAKPSGFAQQDYSEITKPNPPQQRDSSNNHSNINSWEKNNNFLYMDTTNNKTLLCDDYIIHIKSCKICQDKIKNYLRPNIIDNLYSSIDNNKDIIVLILIGICILLFFNLIMNITK</sequence>
<dbReference type="AlphaFoldDB" id="A0A6C0EHD0"/>
<reference evidence="3" key="1">
    <citation type="journal article" date="2020" name="Nature">
        <title>Giant virus diversity and host interactions through global metagenomics.</title>
        <authorList>
            <person name="Schulz F."/>
            <person name="Roux S."/>
            <person name="Paez-Espino D."/>
            <person name="Jungbluth S."/>
            <person name="Walsh D.A."/>
            <person name="Denef V.J."/>
            <person name="McMahon K.D."/>
            <person name="Konstantinidis K.T."/>
            <person name="Eloe-Fadrosh E.A."/>
            <person name="Kyrpides N.C."/>
            <person name="Woyke T."/>
        </authorList>
    </citation>
    <scope>NUCLEOTIDE SEQUENCE</scope>
    <source>
        <strain evidence="3">GVMAG-M-3300023179-2</strain>
    </source>
</reference>
<evidence type="ECO:0000313" key="3">
    <source>
        <dbReference type="EMBL" id="QHT26735.1"/>
    </source>
</evidence>
<organism evidence="3">
    <name type="scientific">viral metagenome</name>
    <dbReference type="NCBI Taxonomy" id="1070528"/>
    <lineage>
        <taxon>unclassified sequences</taxon>
        <taxon>metagenomes</taxon>
        <taxon>organismal metagenomes</taxon>
    </lineage>
</organism>
<keyword evidence="2" id="KW-0472">Membrane</keyword>
<accession>A0A6C0EHD0</accession>
<proteinExistence type="predicted"/>
<keyword evidence="2" id="KW-1133">Transmembrane helix</keyword>
<feature type="compositionally biased region" description="Polar residues" evidence="1">
    <location>
        <begin position="80"/>
        <end position="89"/>
    </location>
</feature>